<dbReference type="AlphaFoldDB" id="A0AA88HT14"/>
<comment type="caution">
    <text evidence="5">The sequence shown here is derived from an EMBL/GenBank/DDBJ whole genome shotgun (WGS) entry which is preliminary data.</text>
</comment>
<evidence type="ECO:0000256" key="4">
    <source>
        <dbReference type="SAM" id="MobiDB-lite"/>
    </source>
</evidence>
<dbReference type="GO" id="GO:0005737">
    <property type="term" value="C:cytoplasm"/>
    <property type="evidence" value="ECO:0007669"/>
    <property type="project" value="TreeGrafter"/>
</dbReference>
<dbReference type="GO" id="GO:0000900">
    <property type="term" value="F:mRNA regulatory element binding translation repressor activity"/>
    <property type="evidence" value="ECO:0007669"/>
    <property type="project" value="InterPro"/>
</dbReference>
<dbReference type="GO" id="GO:0045947">
    <property type="term" value="P:negative regulation of translational initiation"/>
    <property type="evidence" value="ECO:0007669"/>
    <property type="project" value="InterPro"/>
</dbReference>
<evidence type="ECO:0000313" key="6">
    <source>
        <dbReference type="Proteomes" id="UP001187531"/>
    </source>
</evidence>
<keyword evidence="6" id="KW-1185">Reference proteome</keyword>
<gene>
    <name evidence="5" type="ORF">QYM36_013850</name>
</gene>
<dbReference type="PANTHER" id="PTHR13154">
    <property type="entry name" value="POLYADENYLATE-BINDING PROTEIN-INTERACTING PROTEIN 2"/>
    <property type="match status" value="1"/>
</dbReference>
<dbReference type="Proteomes" id="UP001187531">
    <property type="component" value="Unassembled WGS sequence"/>
</dbReference>
<dbReference type="EMBL" id="JAVRJZ010000017">
    <property type="protein sequence ID" value="KAK2710332.1"/>
    <property type="molecule type" value="Genomic_DNA"/>
</dbReference>
<organism evidence="5 6">
    <name type="scientific">Artemia franciscana</name>
    <name type="common">Brine shrimp</name>
    <name type="synonym">Artemia sanfranciscana</name>
    <dbReference type="NCBI Taxonomy" id="6661"/>
    <lineage>
        <taxon>Eukaryota</taxon>
        <taxon>Metazoa</taxon>
        <taxon>Ecdysozoa</taxon>
        <taxon>Arthropoda</taxon>
        <taxon>Crustacea</taxon>
        <taxon>Branchiopoda</taxon>
        <taxon>Anostraca</taxon>
        <taxon>Artemiidae</taxon>
        <taxon>Artemia</taxon>
    </lineage>
</organism>
<keyword evidence="2" id="KW-0832">Ubl conjugation</keyword>
<protein>
    <recommendedName>
        <fullName evidence="7">Ataxin-2 C-terminal domain-containing protein</fullName>
    </recommendedName>
</protein>
<comment type="similarity">
    <text evidence="1">Belongs to the PAIP2 family.</text>
</comment>
<dbReference type="PANTHER" id="PTHR13154:SF6">
    <property type="entry name" value="GEO05078P1"/>
    <property type="match status" value="1"/>
</dbReference>
<feature type="region of interest" description="Disordered" evidence="4">
    <location>
        <begin position="1"/>
        <end position="45"/>
    </location>
</feature>
<evidence type="ECO:0000256" key="1">
    <source>
        <dbReference type="ARBA" id="ARBA00006858"/>
    </source>
</evidence>
<dbReference type="Pfam" id="PF07145">
    <property type="entry name" value="PAM2"/>
    <property type="match status" value="1"/>
</dbReference>
<name>A0AA88HT14_ARTSF</name>
<proteinExistence type="inferred from homology"/>
<dbReference type="InterPro" id="IPR040396">
    <property type="entry name" value="PAIP2-like"/>
</dbReference>
<keyword evidence="3" id="KW-0810">Translation regulation</keyword>
<evidence type="ECO:0000256" key="2">
    <source>
        <dbReference type="ARBA" id="ARBA00022843"/>
    </source>
</evidence>
<dbReference type="InterPro" id="IPR009818">
    <property type="entry name" value="PAM2_motif"/>
</dbReference>
<reference evidence="5" key="1">
    <citation type="submission" date="2023-07" db="EMBL/GenBank/DDBJ databases">
        <title>Chromosome-level genome assembly of Artemia franciscana.</title>
        <authorList>
            <person name="Jo E."/>
        </authorList>
    </citation>
    <scope>NUCLEOTIDE SEQUENCE</scope>
    <source>
        <tissue evidence="5">Whole body</tissue>
    </source>
</reference>
<evidence type="ECO:0008006" key="7">
    <source>
        <dbReference type="Google" id="ProtNLM"/>
    </source>
</evidence>
<accession>A0AA88HT14</accession>
<evidence type="ECO:0000256" key="3">
    <source>
        <dbReference type="ARBA" id="ARBA00022845"/>
    </source>
</evidence>
<evidence type="ECO:0000313" key="5">
    <source>
        <dbReference type="EMBL" id="KAK2710332.1"/>
    </source>
</evidence>
<sequence length="192" mass="21622">MKGPNETNKDPTEDSNDVQNGSQENETKNGEAGNGVAIQAPEPEDFSEYMWMANEEEFERQVLQQLEEEALMEECMLESFNGLSPGFEPFPQQDQMMMFQPLVQQPPVPSFQIPFNYPNWSPLNNENPVSPDTLAMNMVNLALSQNTRIESQASRIESQAARTVKLNPEAAEFVPRFGSVQQNQNDSNSTQT</sequence>